<accession>A0AC35GBZ3</accession>
<organism evidence="1 2">
    <name type="scientific">Panagrolaimus sp. PS1159</name>
    <dbReference type="NCBI Taxonomy" id="55785"/>
    <lineage>
        <taxon>Eukaryota</taxon>
        <taxon>Metazoa</taxon>
        <taxon>Ecdysozoa</taxon>
        <taxon>Nematoda</taxon>
        <taxon>Chromadorea</taxon>
        <taxon>Rhabditida</taxon>
        <taxon>Tylenchina</taxon>
        <taxon>Panagrolaimomorpha</taxon>
        <taxon>Panagrolaimoidea</taxon>
        <taxon>Panagrolaimidae</taxon>
        <taxon>Panagrolaimus</taxon>
    </lineage>
</organism>
<sequence>RPPNWRRASAMGLHPHRLPHQSNSVASAPIPPYLSRESSIMTSDSSVNSVDFSDEEKLLDYYYDPYEGETNSQISMGRKSMDTNISALDDYAISRYRHILRMLHFFMFQLTKKKFNRARKPYELIDAEKELCELEYQRMQKLKEVCFLKIFF</sequence>
<reference evidence="2" key="1">
    <citation type="submission" date="2022-11" db="UniProtKB">
        <authorList>
            <consortium name="WormBaseParasite"/>
        </authorList>
    </citation>
    <scope>IDENTIFICATION</scope>
</reference>
<protein>
    <submittedName>
        <fullName evidence="2">Uncharacterized protein</fullName>
    </submittedName>
</protein>
<proteinExistence type="predicted"/>
<dbReference type="Proteomes" id="UP000887580">
    <property type="component" value="Unplaced"/>
</dbReference>
<evidence type="ECO:0000313" key="2">
    <source>
        <dbReference type="WBParaSite" id="PS1159_v2.g3334.t1"/>
    </source>
</evidence>
<dbReference type="WBParaSite" id="PS1159_v2.g3334.t1">
    <property type="protein sequence ID" value="PS1159_v2.g3334.t1"/>
    <property type="gene ID" value="PS1159_v2.g3334"/>
</dbReference>
<evidence type="ECO:0000313" key="1">
    <source>
        <dbReference type="Proteomes" id="UP000887580"/>
    </source>
</evidence>
<name>A0AC35GBZ3_9BILA</name>